<dbReference type="PANTHER" id="PTHR23150:SF19">
    <property type="entry name" value="FORMYLGLYCINE-GENERATING ENZYME"/>
    <property type="match status" value="1"/>
</dbReference>
<evidence type="ECO:0000313" key="3">
    <source>
        <dbReference type="Proteomes" id="UP000004478"/>
    </source>
</evidence>
<feature type="domain" description="Sulfatase-modifying factor enzyme-like" evidence="1">
    <location>
        <begin position="50"/>
        <end position="356"/>
    </location>
</feature>
<evidence type="ECO:0000259" key="1">
    <source>
        <dbReference type="Pfam" id="PF03781"/>
    </source>
</evidence>
<dbReference type="PROSITE" id="PS51257">
    <property type="entry name" value="PROKAR_LIPOPROTEIN"/>
    <property type="match status" value="1"/>
</dbReference>
<keyword evidence="2" id="KW-0418">Kinase</keyword>
<dbReference type="EMBL" id="AMGM01000004">
    <property type="protein sequence ID" value="EKB50931.1"/>
    <property type="molecule type" value="Genomic_DNA"/>
</dbReference>
<dbReference type="PATRIC" id="fig|1225176.3.peg.485"/>
<comment type="caution">
    <text evidence="2">The sequence shown here is derived from an EMBL/GenBank/DDBJ whole genome shotgun (WGS) entry which is preliminary data.</text>
</comment>
<dbReference type="Gene3D" id="3.90.1580.10">
    <property type="entry name" value="paralog of FGE (formylglycine-generating enzyme)"/>
    <property type="match status" value="1"/>
</dbReference>
<organism evidence="2 3">
    <name type="scientific">Cecembia lonarensis (strain CCUG 58316 / KCTC 22772 / LW9)</name>
    <dbReference type="NCBI Taxonomy" id="1225176"/>
    <lineage>
        <taxon>Bacteria</taxon>
        <taxon>Pseudomonadati</taxon>
        <taxon>Bacteroidota</taxon>
        <taxon>Cytophagia</taxon>
        <taxon>Cytophagales</taxon>
        <taxon>Cyclobacteriaceae</taxon>
        <taxon>Cecembia</taxon>
    </lineage>
</organism>
<protein>
    <submittedName>
        <fullName evidence="2">Serine/threonine-protein kinase pkn1</fullName>
        <ecNumber evidence="2">2.7.11.1</ecNumber>
    </submittedName>
</protein>
<keyword evidence="3" id="KW-1185">Reference proteome</keyword>
<dbReference type="GO" id="GO:0004674">
    <property type="term" value="F:protein serine/threonine kinase activity"/>
    <property type="evidence" value="ECO:0007669"/>
    <property type="project" value="UniProtKB-EC"/>
</dbReference>
<dbReference type="InterPro" id="IPR016187">
    <property type="entry name" value="CTDL_fold"/>
</dbReference>
<dbReference type="SUPFAM" id="SSF56436">
    <property type="entry name" value="C-type lectin-like"/>
    <property type="match status" value="1"/>
</dbReference>
<reference evidence="2 3" key="1">
    <citation type="journal article" date="2012" name="J. Bacteriol.">
        <title>Draft Genome Sequence of Cecembia lonarensis Strain LW9T, Isolated from Lonar Lake, a Haloalkaline Lake in India.</title>
        <authorList>
            <person name="Shivaji S."/>
            <person name="Ara S."/>
            <person name="Singh A."/>
            <person name="Pinnaka A.K."/>
        </authorList>
    </citation>
    <scope>NUCLEOTIDE SEQUENCE [LARGE SCALE GENOMIC DNA]</scope>
    <source>
        <strain evidence="2 3">LW9</strain>
    </source>
</reference>
<dbReference type="PANTHER" id="PTHR23150">
    <property type="entry name" value="SULFATASE MODIFYING FACTOR 1, 2"/>
    <property type="match status" value="1"/>
</dbReference>
<keyword evidence="2" id="KW-0808">Transferase</keyword>
<name>K1L899_CECL9</name>
<proteinExistence type="predicted"/>
<dbReference type="InterPro" id="IPR005532">
    <property type="entry name" value="SUMF_dom"/>
</dbReference>
<dbReference type="InterPro" id="IPR042095">
    <property type="entry name" value="SUMF_sf"/>
</dbReference>
<dbReference type="GO" id="GO:0120147">
    <property type="term" value="F:formylglycine-generating oxidase activity"/>
    <property type="evidence" value="ECO:0007669"/>
    <property type="project" value="TreeGrafter"/>
</dbReference>
<evidence type="ECO:0000313" key="2">
    <source>
        <dbReference type="EMBL" id="EKB50931.1"/>
    </source>
</evidence>
<accession>K1L899</accession>
<dbReference type="EC" id="2.7.11.1" evidence="2"/>
<dbReference type="Pfam" id="PF03781">
    <property type="entry name" value="FGE-sulfatase"/>
    <property type="match status" value="1"/>
</dbReference>
<dbReference type="InterPro" id="IPR051043">
    <property type="entry name" value="Sulfatase_Mod_Factor_Kinase"/>
</dbReference>
<sequence>MHRREFNRSLVRIFLYWSILSMPLVFVSCKSSDRQDLEEEAVPSEALKPQGMVWIPGGEFYMGTNEMESYAVERPAVKKKVKGFWMDETEVTNAQFAEFIQATSYVTVAERAIDWEELRLQLPPDTSKPDDELLQPGSLVFDPPSQPVALNDISQWWKWVTGANWKNPEGPGSSIKGREDHPVVHIAYEDAVAYATWAGKRLPTETEWEYAAKGGRVHERYAWGEAFKPGGVFMANTFQGKFPHQNVAEDGFEGTAPVKSFSPNDFGLYDMIGNVWELTSDWYDAISFARIAGDAPALDSSINLCYNPSNPFALEKVIKGGSFLCADDYCINYRPSARQSQAYDSGTSNIGFRCVKDIE</sequence>
<dbReference type="AlphaFoldDB" id="K1L899"/>
<gene>
    <name evidence="2" type="primary">pkn1_3</name>
    <name evidence="2" type="ORF">B879_00459</name>
</gene>
<dbReference type="RefSeq" id="WP_009183508.1">
    <property type="nucleotide sequence ID" value="NZ_AMGM01000004.1"/>
</dbReference>
<dbReference type="Proteomes" id="UP000004478">
    <property type="component" value="Unassembled WGS sequence"/>
</dbReference>